<keyword evidence="9" id="KW-1185">Reference proteome</keyword>
<comment type="subcellular location">
    <subcellularLocation>
        <location evidence="1">Membrane</location>
        <topology evidence="1">Multi-pass membrane protein</topology>
    </subcellularLocation>
</comment>
<feature type="domain" description="FIST C-domain" evidence="7">
    <location>
        <begin position="223"/>
        <end position="355"/>
    </location>
</feature>
<organism evidence="8 9">
    <name type="scientific">Mugilogobius chulae</name>
    <name type="common">yellowstripe goby</name>
    <dbReference type="NCBI Taxonomy" id="88201"/>
    <lineage>
        <taxon>Eukaryota</taxon>
        <taxon>Metazoa</taxon>
        <taxon>Chordata</taxon>
        <taxon>Craniata</taxon>
        <taxon>Vertebrata</taxon>
        <taxon>Euteleostomi</taxon>
        <taxon>Actinopterygii</taxon>
        <taxon>Neopterygii</taxon>
        <taxon>Teleostei</taxon>
        <taxon>Neoteleostei</taxon>
        <taxon>Acanthomorphata</taxon>
        <taxon>Gobiaria</taxon>
        <taxon>Gobiiformes</taxon>
        <taxon>Gobioidei</taxon>
        <taxon>Gobiidae</taxon>
        <taxon>Gobionellinae</taxon>
        <taxon>Mugilogobius</taxon>
    </lineage>
</organism>
<evidence type="ECO:0000259" key="7">
    <source>
        <dbReference type="SMART" id="SM01204"/>
    </source>
</evidence>
<dbReference type="Pfam" id="PF00646">
    <property type="entry name" value="F-box"/>
    <property type="match status" value="1"/>
</dbReference>
<dbReference type="InterPro" id="IPR019494">
    <property type="entry name" value="FIST_C"/>
</dbReference>
<dbReference type="InterPro" id="IPR042857">
    <property type="entry name" value="TMEM266"/>
</dbReference>
<feature type="transmembrane region" description="Helical" evidence="6">
    <location>
        <begin position="496"/>
        <end position="523"/>
    </location>
</feature>
<dbReference type="InterPro" id="IPR001810">
    <property type="entry name" value="F-box_dom"/>
</dbReference>
<accession>A0AAW0PAF8</accession>
<keyword evidence="3 6" id="KW-1133">Transmembrane helix</keyword>
<reference evidence="9" key="1">
    <citation type="submission" date="2024-04" db="EMBL/GenBank/DDBJ databases">
        <title>Salinicola lusitanus LLJ914,a marine bacterium isolated from the Okinawa Trough.</title>
        <authorList>
            <person name="Li J."/>
        </authorList>
    </citation>
    <scope>NUCLEOTIDE SEQUENCE [LARGE SCALE GENOMIC DNA]</scope>
</reference>
<feature type="region of interest" description="Disordered" evidence="5">
    <location>
        <begin position="799"/>
        <end position="825"/>
    </location>
</feature>
<dbReference type="EMBL" id="JBBPFD010000009">
    <property type="protein sequence ID" value="KAK7913652.1"/>
    <property type="molecule type" value="Genomic_DNA"/>
</dbReference>
<evidence type="ECO:0000256" key="3">
    <source>
        <dbReference type="ARBA" id="ARBA00022989"/>
    </source>
</evidence>
<name>A0AAW0PAF8_9GOBI</name>
<evidence type="ECO:0000256" key="5">
    <source>
        <dbReference type="SAM" id="MobiDB-lite"/>
    </source>
</evidence>
<dbReference type="SUPFAM" id="SSF81324">
    <property type="entry name" value="Voltage-gated potassium channels"/>
    <property type="match status" value="1"/>
</dbReference>
<dbReference type="SUPFAM" id="SSF81383">
    <property type="entry name" value="F-box domain"/>
    <property type="match status" value="1"/>
</dbReference>
<dbReference type="SMART" id="SM01204">
    <property type="entry name" value="FIST_C"/>
    <property type="match status" value="1"/>
</dbReference>
<keyword evidence="4 6" id="KW-0472">Membrane</keyword>
<proteinExistence type="predicted"/>
<feature type="compositionally biased region" description="Low complexity" evidence="5">
    <location>
        <begin position="799"/>
        <end position="808"/>
    </location>
</feature>
<dbReference type="Proteomes" id="UP001460270">
    <property type="component" value="Unassembled WGS sequence"/>
</dbReference>
<dbReference type="CDD" id="cd22097">
    <property type="entry name" value="F-box_FBXO22"/>
    <property type="match status" value="1"/>
</dbReference>
<dbReference type="GO" id="GO:0022832">
    <property type="term" value="F:voltage-gated channel activity"/>
    <property type="evidence" value="ECO:0007669"/>
    <property type="project" value="InterPro"/>
</dbReference>
<feature type="transmembrane region" description="Helical" evidence="6">
    <location>
        <begin position="543"/>
        <end position="569"/>
    </location>
</feature>
<evidence type="ECO:0000256" key="6">
    <source>
        <dbReference type="SAM" id="Phobius"/>
    </source>
</evidence>
<dbReference type="PANTHER" id="PTHR46842:SF1">
    <property type="entry name" value="TRANSMEMBRANE PROTEIN 266"/>
    <property type="match status" value="1"/>
</dbReference>
<dbReference type="PANTHER" id="PTHR46842">
    <property type="entry name" value="TRANSMEMBRANE PROTEIN 266"/>
    <property type="match status" value="1"/>
</dbReference>
<feature type="region of interest" description="Disordered" evidence="5">
    <location>
        <begin position="878"/>
        <end position="897"/>
    </location>
</feature>
<keyword evidence="2 6" id="KW-0812">Transmembrane</keyword>
<feature type="region of interest" description="Disordered" evidence="5">
    <location>
        <begin position="905"/>
        <end position="927"/>
    </location>
</feature>
<feature type="compositionally biased region" description="Polar residues" evidence="5">
    <location>
        <begin position="811"/>
        <end position="825"/>
    </location>
</feature>
<evidence type="ECO:0000256" key="1">
    <source>
        <dbReference type="ARBA" id="ARBA00004141"/>
    </source>
</evidence>
<protein>
    <recommendedName>
        <fullName evidence="7">FIST C-domain domain-containing protein</fullName>
    </recommendedName>
</protein>
<dbReference type="InterPro" id="IPR036047">
    <property type="entry name" value="F-box-like_dom_sf"/>
</dbReference>
<evidence type="ECO:0000313" key="9">
    <source>
        <dbReference type="Proteomes" id="UP001460270"/>
    </source>
</evidence>
<dbReference type="Pfam" id="PF10442">
    <property type="entry name" value="FIST_C"/>
    <property type="match status" value="1"/>
</dbReference>
<comment type="caution">
    <text evidence="8">The sequence shown here is derived from an EMBL/GenBank/DDBJ whole genome shotgun (WGS) entry which is preliminary data.</text>
</comment>
<evidence type="ECO:0000256" key="2">
    <source>
        <dbReference type="ARBA" id="ARBA00022692"/>
    </source>
</evidence>
<dbReference type="GO" id="GO:0030425">
    <property type="term" value="C:dendrite"/>
    <property type="evidence" value="ECO:0007669"/>
    <property type="project" value="TreeGrafter"/>
</dbReference>
<dbReference type="InterPro" id="IPR027359">
    <property type="entry name" value="Volt_channel_dom_sf"/>
</dbReference>
<evidence type="ECO:0000313" key="8">
    <source>
        <dbReference type="EMBL" id="KAK7913652.1"/>
    </source>
</evidence>
<evidence type="ECO:0000256" key="4">
    <source>
        <dbReference type="ARBA" id="ARBA00023136"/>
    </source>
</evidence>
<dbReference type="GO" id="GO:0005886">
    <property type="term" value="C:plasma membrane"/>
    <property type="evidence" value="ECO:0007669"/>
    <property type="project" value="InterPro"/>
</dbReference>
<sequence>MGENPNLSVSALDSKAAYVLSNVAEVVERILTFVPTKSLLQIASVSRLWRNCARRVLRTQQDLSWVSACGPCDSGVHALFSTLIEEVENVFLLPKTVLAMVDCETFNGQDLCYRHTAKRSRHGSDPVEDVNLLFPKGCDVMGIATPGIVLTPHSSSTAPPKEYQEGEAGFAVMFPNIDGVQIKPFHFCKKTISSTAMKEAGLTDNPGLRVVLLFVYEAYKAGGSRFLNQILGPLAETKALVAGGLVESVFSPPRHCCTQGAYGVVGLTLSGSKVQGASVLLDQDVSTPQSAESTIRRLKAANIPEKNTIGFMFACLGRGQNYYNNQSNVEADSFRKVFPNTPLFGLFGNGEIGCDRIIKDDYTLCDTDSDGLQHEYTTVMTLVHLDEKVKCSTKSRTSDSQQILTSPSPSSIMANAEQEVEQAGVSDLEIISQPVEEENQCLAPPVQLLSFGYRDLPLTALDVSLAGSQLLSNADEDENREGSNWLKPCCGHRVAVWQVCLLSAGFNCVLVACVLLVVLFLSLELLIDTKLLQFSNAFQFASIIHWISLIILSLFFSETVFRIVVLGIWDYIENKVEVFDGAVIVLSLAPMVASTVANGPSSPWDAISLIITLRIWRVKRIIDAYVLQVKVEMELEIQQCEKTKAVREEQLERLTQICQEQAFEIRQLRAHLAQQDLDLAAEREAAMQIHHVWGKQERNFKVVEGMTPGEFEDEGNHRNPREPHTTTDPVVRDDMNNYISQYYSEASSEAGTSGVGVRVITTAAIDVHLPTNPHTIQSNPMLAMERVGSALSDISTSISRSSGSLTARPLSLSSHTPGSSLTDCSNSTAQDLSLNYSFVQCALPAFSGPDSRRDPSAMVQELLSSLSEDSCLTQKSLDPVNLKLPSPTGSEKASPELDNRINLFNRRNQEERRGRGRGSGLLSTKPLMHLQGGSTEISLEEKYRLLGPSDTPLGHMPDT</sequence>
<dbReference type="AlphaFoldDB" id="A0AAW0PAF8"/>
<dbReference type="Gene3D" id="1.20.120.350">
    <property type="entry name" value="Voltage-gated potassium channels. Chain C"/>
    <property type="match status" value="1"/>
</dbReference>
<gene>
    <name evidence="8" type="ORF">WMY93_013863</name>
</gene>